<protein>
    <submittedName>
        <fullName evidence="2">DUF1501 domain-containing protein</fullName>
    </submittedName>
</protein>
<dbReference type="InterPro" id="IPR006311">
    <property type="entry name" value="TAT_signal"/>
</dbReference>
<dbReference type="PROSITE" id="PS51318">
    <property type="entry name" value="TAT"/>
    <property type="match status" value="1"/>
</dbReference>
<proteinExistence type="predicted"/>
<evidence type="ECO:0000313" key="2">
    <source>
        <dbReference type="EMBL" id="MBY6139046.1"/>
    </source>
</evidence>
<keyword evidence="3" id="KW-1185">Reference proteome</keyword>
<reference evidence="2 3" key="1">
    <citation type="submission" date="2021-06" db="EMBL/GenBank/DDBJ databases">
        <title>50 bacteria genomes isolated from Dapeng, Shenzhen, China.</title>
        <authorList>
            <person name="Zheng W."/>
            <person name="Yu S."/>
            <person name="Huang Y."/>
        </authorList>
    </citation>
    <scope>NUCLEOTIDE SEQUENCE [LARGE SCALE GENOMIC DNA]</scope>
    <source>
        <strain evidence="2 3">DP1N14-2</strain>
    </source>
</reference>
<dbReference type="Proteomes" id="UP000766629">
    <property type="component" value="Unassembled WGS sequence"/>
</dbReference>
<comment type="caution">
    <text evidence="2">The sequence shown here is derived from an EMBL/GenBank/DDBJ whole genome shotgun (WGS) entry which is preliminary data.</text>
</comment>
<dbReference type="Pfam" id="PF07394">
    <property type="entry name" value="DUF1501"/>
    <property type="match status" value="1"/>
</dbReference>
<keyword evidence="1" id="KW-0732">Signal</keyword>
<dbReference type="PANTHER" id="PTHR43737">
    <property type="entry name" value="BLL7424 PROTEIN"/>
    <property type="match status" value="1"/>
</dbReference>
<dbReference type="PANTHER" id="PTHR43737:SF1">
    <property type="entry name" value="DUF1501 DOMAIN-CONTAINING PROTEIN"/>
    <property type="match status" value="1"/>
</dbReference>
<sequence length="406" mass="42204">MHLTRRSLLARSAALGCSLAASPLLTPVTFAAAPWDTRLVVIILRGGMDALDAVQPYGDPDYAGLRQSLAGGPGTGAADLDGFYALHPGLAPLLPLWRAGQLGFVQAVSTPYRDRRSHFDGQDLLEAGTAAPGQAEGGWLNRLLQLVPGVEARTAFAVGQDRMLLLEGAAPVAQWAPGAGLAMSPQAERLAGLLMEDDPLFHAALNGALELTRQDLSLGAGDSSGDEGEDMMMSMMTAPKGKVHQEVAAYAAQQLRGDTRIAAFSINGWDTHSRQAGALKNALGRLSETILALQNGLGPEAWGKTAVAAVTEFGRTARENGTGGTDHGTGGAMLLAGGAIRGGRVLGRWPGLAEADLYDRRDLMPTGDVRSPLAWLLHGLTGAGRSGLETAVFPGLEMGGDPGLLL</sequence>
<dbReference type="RefSeq" id="WP_222507729.1">
    <property type="nucleotide sequence ID" value="NZ_JAHVJA010000002.1"/>
</dbReference>
<evidence type="ECO:0000256" key="1">
    <source>
        <dbReference type="SAM" id="SignalP"/>
    </source>
</evidence>
<dbReference type="InterPro" id="IPR010869">
    <property type="entry name" value="DUF1501"/>
</dbReference>
<feature type="signal peptide" evidence="1">
    <location>
        <begin position="1"/>
        <end position="32"/>
    </location>
</feature>
<accession>A0ABS7NDW2</accession>
<evidence type="ECO:0000313" key="3">
    <source>
        <dbReference type="Proteomes" id="UP000766629"/>
    </source>
</evidence>
<feature type="chain" id="PRO_5047173707" evidence="1">
    <location>
        <begin position="33"/>
        <end position="406"/>
    </location>
</feature>
<organism evidence="2 3">
    <name type="scientific">Leisingera daeponensis</name>
    <dbReference type="NCBI Taxonomy" id="405746"/>
    <lineage>
        <taxon>Bacteria</taxon>
        <taxon>Pseudomonadati</taxon>
        <taxon>Pseudomonadota</taxon>
        <taxon>Alphaproteobacteria</taxon>
        <taxon>Rhodobacterales</taxon>
        <taxon>Roseobacteraceae</taxon>
        <taxon>Leisingera</taxon>
    </lineage>
</organism>
<dbReference type="EMBL" id="JAHVJA010000002">
    <property type="protein sequence ID" value="MBY6139046.1"/>
    <property type="molecule type" value="Genomic_DNA"/>
</dbReference>
<gene>
    <name evidence="2" type="ORF">KUV26_06305</name>
</gene>
<name>A0ABS7NDW2_9RHOB</name>